<protein>
    <submittedName>
        <fullName evidence="2">Uncharacterized protein</fullName>
    </submittedName>
</protein>
<evidence type="ECO:0000313" key="3">
    <source>
        <dbReference type="Proteomes" id="UP000799764"/>
    </source>
</evidence>
<name>A0A9P4PPZ3_9PLEO</name>
<feature type="region of interest" description="Disordered" evidence="1">
    <location>
        <begin position="46"/>
        <end position="82"/>
    </location>
</feature>
<proteinExistence type="predicted"/>
<dbReference type="Proteomes" id="UP000799764">
    <property type="component" value="Unassembled WGS sequence"/>
</dbReference>
<feature type="compositionally biased region" description="Polar residues" evidence="1">
    <location>
        <begin position="46"/>
        <end position="63"/>
    </location>
</feature>
<comment type="caution">
    <text evidence="2">The sequence shown here is derived from an EMBL/GenBank/DDBJ whole genome shotgun (WGS) entry which is preliminary data.</text>
</comment>
<dbReference type="EMBL" id="MU001496">
    <property type="protein sequence ID" value="KAF2448017.1"/>
    <property type="molecule type" value="Genomic_DNA"/>
</dbReference>
<accession>A0A9P4PPZ3</accession>
<evidence type="ECO:0000313" key="2">
    <source>
        <dbReference type="EMBL" id="KAF2448017.1"/>
    </source>
</evidence>
<sequence>MKRICRPRVAQTTRPISPCRGARRRAFPHVPCRPCASSSSDVASRHCTASTQSCPTPNPSTTRPHMPPSVPADLLASPPRTRSALCARQVRTEHRTCSPH</sequence>
<evidence type="ECO:0000256" key="1">
    <source>
        <dbReference type="SAM" id="MobiDB-lite"/>
    </source>
</evidence>
<keyword evidence="3" id="KW-1185">Reference proteome</keyword>
<gene>
    <name evidence="2" type="ORF">P171DRAFT_236420</name>
</gene>
<dbReference type="AlphaFoldDB" id="A0A9P4PPZ3"/>
<organism evidence="2 3">
    <name type="scientific">Karstenula rhodostoma CBS 690.94</name>
    <dbReference type="NCBI Taxonomy" id="1392251"/>
    <lineage>
        <taxon>Eukaryota</taxon>
        <taxon>Fungi</taxon>
        <taxon>Dikarya</taxon>
        <taxon>Ascomycota</taxon>
        <taxon>Pezizomycotina</taxon>
        <taxon>Dothideomycetes</taxon>
        <taxon>Pleosporomycetidae</taxon>
        <taxon>Pleosporales</taxon>
        <taxon>Massarineae</taxon>
        <taxon>Didymosphaeriaceae</taxon>
        <taxon>Karstenula</taxon>
    </lineage>
</organism>
<reference evidence="2" key="1">
    <citation type="journal article" date="2020" name="Stud. Mycol.">
        <title>101 Dothideomycetes genomes: a test case for predicting lifestyles and emergence of pathogens.</title>
        <authorList>
            <person name="Haridas S."/>
            <person name="Albert R."/>
            <person name="Binder M."/>
            <person name="Bloem J."/>
            <person name="Labutti K."/>
            <person name="Salamov A."/>
            <person name="Andreopoulos B."/>
            <person name="Baker S."/>
            <person name="Barry K."/>
            <person name="Bills G."/>
            <person name="Bluhm B."/>
            <person name="Cannon C."/>
            <person name="Castanera R."/>
            <person name="Culley D."/>
            <person name="Daum C."/>
            <person name="Ezra D."/>
            <person name="Gonzalez J."/>
            <person name="Henrissat B."/>
            <person name="Kuo A."/>
            <person name="Liang C."/>
            <person name="Lipzen A."/>
            <person name="Lutzoni F."/>
            <person name="Magnuson J."/>
            <person name="Mondo S."/>
            <person name="Nolan M."/>
            <person name="Ohm R."/>
            <person name="Pangilinan J."/>
            <person name="Park H.-J."/>
            <person name="Ramirez L."/>
            <person name="Alfaro M."/>
            <person name="Sun H."/>
            <person name="Tritt A."/>
            <person name="Yoshinaga Y."/>
            <person name="Zwiers L.-H."/>
            <person name="Turgeon B."/>
            <person name="Goodwin S."/>
            <person name="Spatafora J."/>
            <person name="Crous P."/>
            <person name="Grigoriev I."/>
        </authorList>
    </citation>
    <scope>NUCLEOTIDE SEQUENCE</scope>
    <source>
        <strain evidence="2">CBS 690.94</strain>
    </source>
</reference>